<dbReference type="Pfam" id="PF25917">
    <property type="entry name" value="BSH_RND"/>
    <property type="match status" value="1"/>
</dbReference>
<dbReference type="PANTHER" id="PTHR30469:SF18">
    <property type="entry name" value="RESISTANCE-NODULATION-CELL DIVISION (RND) EFFLUX MEMBRANE FUSION PROTEIN-RELATED"/>
    <property type="match status" value="1"/>
</dbReference>
<organism evidence="4 5">
    <name type="scientific">Plastoroseomonas hellenica</name>
    <dbReference type="NCBI Taxonomy" id="2687306"/>
    <lineage>
        <taxon>Bacteria</taxon>
        <taxon>Pseudomonadati</taxon>
        <taxon>Pseudomonadota</taxon>
        <taxon>Alphaproteobacteria</taxon>
        <taxon>Acetobacterales</taxon>
        <taxon>Acetobacteraceae</taxon>
        <taxon>Plastoroseomonas</taxon>
    </lineage>
</organism>
<comment type="similarity">
    <text evidence="1">Belongs to the membrane fusion protein (MFP) (TC 8.A.1) family.</text>
</comment>
<dbReference type="SUPFAM" id="SSF111369">
    <property type="entry name" value="HlyD-like secretion proteins"/>
    <property type="match status" value="1"/>
</dbReference>
<dbReference type="RefSeq" id="WP_211852287.1">
    <property type="nucleotide sequence ID" value="NZ_JAAGBB010000009.1"/>
</dbReference>
<feature type="domain" description="Multidrug resistance protein MdtA-like barrel-sandwich hybrid" evidence="3">
    <location>
        <begin position="72"/>
        <end position="203"/>
    </location>
</feature>
<dbReference type="PANTHER" id="PTHR30469">
    <property type="entry name" value="MULTIDRUG RESISTANCE PROTEIN MDTA"/>
    <property type="match status" value="1"/>
</dbReference>
<evidence type="ECO:0000256" key="2">
    <source>
        <dbReference type="SAM" id="Coils"/>
    </source>
</evidence>
<reference evidence="5" key="1">
    <citation type="journal article" date="2021" name="Syst. Appl. Microbiol.">
        <title>Roseomonas hellenica sp. nov., isolated from roots of wild-growing Alkanna tinctoria.</title>
        <authorList>
            <person name="Rat A."/>
            <person name="Naranjo H.D."/>
            <person name="Lebbe L."/>
            <person name="Cnockaert M."/>
            <person name="Krigas N."/>
            <person name="Grigoriadou K."/>
            <person name="Maloupa E."/>
            <person name="Willems A."/>
        </authorList>
    </citation>
    <scope>NUCLEOTIDE SEQUENCE [LARGE SCALE GENOMIC DNA]</scope>
    <source>
        <strain evidence="5">LMG 31523</strain>
    </source>
</reference>
<accession>A0ABS5EWF4</accession>
<dbReference type="InterPro" id="IPR006143">
    <property type="entry name" value="RND_pump_MFP"/>
</dbReference>
<dbReference type="Gene3D" id="2.40.420.20">
    <property type="match status" value="1"/>
</dbReference>
<evidence type="ECO:0000259" key="3">
    <source>
        <dbReference type="Pfam" id="PF25917"/>
    </source>
</evidence>
<dbReference type="EMBL" id="JAAGBB010000009">
    <property type="protein sequence ID" value="MBR0664622.1"/>
    <property type="molecule type" value="Genomic_DNA"/>
</dbReference>
<proteinExistence type="inferred from homology"/>
<keyword evidence="2" id="KW-0175">Coiled coil</keyword>
<sequence length="371" mass="38118">MTRAKTAFLSATAAVGILGLGSMAVIGLGGARATVEDPRREPPLVQVAAVRPAAAADRGFTGVISARVQSNLGFRVQGKVIERLVDTGERVRAGQPLLRIDPKDLALALTARENAVAAARALVVQTTADEARYRSLLASGWAPRQRYEQARAALDSAMAQLAAAEAEAEVARNETGYAVLTADADGTVVEALAEPGQVVAAGQIVVRLAHAGPREATVNLPETARPAIGSAAQASVYGAGPGRSPARLRQLSDAADPVSRTYEARYVLDGDAAQAPLGATITVWVPAHGNGPQASEIPLGALFDDGRTSGVWILDPAASAVAFRAIQVQRLGQETAVVTGVTAGEQVVALGAHLLHAGARVRVAGARTAAR</sequence>
<evidence type="ECO:0000313" key="5">
    <source>
        <dbReference type="Proteomes" id="UP001196870"/>
    </source>
</evidence>
<gene>
    <name evidence="4" type="ORF">GXW71_09680</name>
</gene>
<dbReference type="Gene3D" id="2.40.50.100">
    <property type="match status" value="1"/>
</dbReference>
<feature type="coiled-coil region" evidence="2">
    <location>
        <begin position="147"/>
        <end position="174"/>
    </location>
</feature>
<evidence type="ECO:0000313" key="4">
    <source>
        <dbReference type="EMBL" id="MBR0664622.1"/>
    </source>
</evidence>
<dbReference type="Gene3D" id="1.10.287.470">
    <property type="entry name" value="Helix hairpin bin"/>
    <property type="match status" value="1"/>
</dbReference>
<dbReference type="Proteomes" id="UP001196870">
    <property type="component" value="Unassembled WGS sequence"/>
</dbReference>
<comment type="caution">
    <text evidence="4">The sequence shown here is derived from an EMBL/GenBank/DDBJ whole genome shotgun (WGS) entry which is preliminary data.</text>
</comment>
<name>A0ABS5EWF4_9PROT</name>
<dbReference type="Gene3D" id="2.40.30.170">
    <property type="match status" value="1"/>
</dbReference>
<keyword evidence="5" id="KW-1185">Reference proteome</keyword>
<protein>
    <submittedName>
        <fullName evidence="4">Efflux RND transporter periplasmic adaptor subunit</fullName>
    </submittedName>
</protein>
<dbReference type="NCBIfam" id="TIGR01730">
    <property type="entry name" value="RND_mfp"/>
    <property type="match status" value="1"/>
</dbReference>
<dbReference type="InterPro" id="IPR058625">
    <property type="entry name" value="MdtA-like_BSH"/>
</dbReference>
<evidence type="ECO:0000256" key="1">
    <source>
        <dbReference type="ARBA" id="ARBA00009477"/>
    </source>
</evidence>